<dbReference type="Gene3D" id="3.30.300.70">
    <property type="entry name" value="RimP-like superfamily, N-terminal"/>
    <property type="match status" value="1"/>
</dbReference>
<evidence type="ECO:0000256" key="1">
    <source>
        <dbReference type="ARBA" id="ARBA00022490"/>
    </source>
</evidence>
<dbReference type="PANTHER" id="PTHR33867">
    <property type="entry name" value="RIBOSOME MATURATION FACTOR RIMP"/>
    <property type="match status" value="1"/>
</dbReference>
<gene>
    <name evidence="3" type="primary">rimP</name>
    <name evidence="5" type="ORF">IAC56_02980</name>
</gene>
<name>A0A9D1IID7_9BURK</name>
<organism evidence="5 6">
    <name type="scientific">Candidatus Aphodousia faecigallinarum</name>
    <dbReference type="NCBI Taxonomy" id="2840677"/>
    <lineage>
        <taxon>Bacteria</taxon>
        <taxon>Pseudomonadati</taxon>
        <taxon>Pseudomonadota</taxon>
        <taxon>Betaproteobacteria</taxon>
        <taxon>Burkholderiales</taxon>
        <taxon>Sutterellaceae</taxon>
        <taxon>Sutterellaceae incertae sedis</taxon>
        <taxon>Candidatus Aphodousia</taxon>
    </lineage>
</organism>
<dbReference type="InterPro" id="IPR003728">
    <property type="entry name" value="Ribosome_maturation_RimP"/>
</dbReference>
<dbReference type="Proteomes" id="UP000824083">
    <property type="component" value="Unassembled WGS sequence"/>
</dbReference>
<reference evidence="5" key="2">
    <citation type="journal article" date="2021" name="PeerJ">
        <title>Extensive microbial diversity within the chicken gut microbiome revealed by metagenomics and culture.</title>
        <authorList>
            <person name="Gilroy R."/>
            <person name="Ravi A."/>
            <person name="Getino M."/>
            <person name="Pursley I."/>
            <person name="Horton D.L."/>
            <person name="Alikhan N.F."/>
            <person name="Baker D."/>
            <person name="Gharbi K."/>
            <person name="Hall N."/>
            <person name="Watson M."/>
            <person name="Adriaenssens E.M."/>
            <person name="Foster-Nyarko E."/>
            <person name="Jarju S."/>
            <person name="Secka A."/>
            <person name="Antonio M."/>
            <person name="Oren A."/>
            <person name="Chaudhuri R.R."/>
            <person name="La Ragione R."/>
            <person name="Hildebrand F."/>
            <person name="Pallen M.J."/>
        </authorList>
    </citation>
    <scope>NUCLEOTIDE SEQUENCE</scope>
    <source>
        <strain evidence="5">7463</strain>
    </source>
</reference>
<dbReference type="PANTHER" id="PTHR33867:SF1">
    <property type="entry name" value="RIBOSOME MATURATION FACTOR RIMP"/>
    <property type="match status" value="1"/>
</dbReference>
<comment type="caution">
    <text evidence="5">The sequence shown here is derived from an EMBL/GenBank/DDBJ whole genome shotgun (WGS) entry which is preliminary data.</text>
</comment>
<evidence type="ECO:0000256" key="2">
    <source>
        <dbReference type="ARBA" id="ARBA00022517"/>
    </source>
</evidence>
<reference evidence="5" key="1">
    <citation type="submission" date="2020-10" db="EMBL/GenBank/DDBJ databases">
        <authorList>
            <person name="Gilroy R."/>
        </authorList>
    </citation>
    <scope>NUCLEOTIDE SEQUENCE</scope>
    <source>
        <strain evidence="5">7463</strain>
    </source>
</reference>
<dbReference type="GO" id="GO:0000028">
    <property type="term" value="P:ribosomal small subunit assembly"/>
    <property type="evidence" value="ECO:0007669"/>
    <property type="project" value="TreeGrafter"/>
</dbReference>
<dbReference type="InterPro" id="IPR028998">
    <property type="entry name" value="RimP_C"/>
</dbReference>
<dbReference type="CDD" id="cd01734">
    <property type="entry name" value="YlxS_C"/>
    <property type="match status" value="1"/>
</dbReference>
<dbReference type="AlphaFoldDB" id="A0A9D1IID7"/>
<sequence length="190" mass="21344">MTETSTDLLTLVEQTVEGMGFEFVELEHLPRGLLRVTMDSPEGVGVDDCERVSNQLTYLFTVENIDYDRLEVSSPGVERPLKKAKDWERFIGKLVHVELFAPLMADGFPEAGRRKLDGRIQAVSKEGDQTRIEFLFTDEKPAKTPAQAARERIAQKRGKKAPTIEPVAVSFTIDQVDRAHLVAELNFKGN</sequence>
<dbReference type="SUPFAM" id="SSF74942">
    <property type="entry name" value="YhbC-like, C-terminal domain"/>
    <property type="match status" value="1"/>
</dbReference>
<dbReference type="InterPro" id="IPR035956">
    <property type="entry name" value="RimP_N_sf"/>
</dbReference>
<keyword evidence="1 3" id="KW-0963">Cytoplasm</keyword>
<feature type="domain" description="Ribosome maturation factor RimP N-terminal" evidence="4">
    <location>
        <begin position="11"/>
        <end position="78"/>
    </location>
</feature>
<evidence type="ECO:0000259" key="4">
    <source>
        <dbReference type="Pfam" id="PF02576"/>
    </source>
</evidence>
<dbReference type="HAMAP" id="MF_01077">
    <property type="entry name" value="RimP"/>
    <property type="match status" value="1"/>
</dbReference>
<dbReference type="EMBL" id="DVMY01000052">
    <property type="protein sequence ID" value="HIU37221.1"/>
    <property type="molecule type" value="Genomic_DNA"/>
</dbReference>
<dbReference type="InterPro" id="IPR036847">
    <property type="entry name" value="RimP_C_sf"/>
</dbReference>
<keyword evidence="2 3" id="KW-0690">Ribosome biogenesis</keyword>
<evidence type="ECO:0000313" key="6">
    <source>
        <dbReference type="Proteomes" id="UP000824083"/>
    </source>
</evidence>
<comment type="subcellular location">
    <subcellularLocation>
        <location evidence="3">Cytoplasm</location>
    </subcellularLocation>
</comment>
<dbReference type="Pfam" id="PF02576">
    <property type="entry name" value="RimP_N"/>
    <property type="match status" value="1"/>
</dbReference>
<proteinExistence type="inferred from homology"/>
<evidence type="ECO:0000313" key="5">
    <source>
        <dbReference type="EMBL" id="HIU37221.1"/>
    </source>
</evidence>
<dbReference type="InterPro" id="IPR028989">
    <property type="entry name" value="RimP_N"/>
</dbReference>
<dbReference type="GO" id="GO:0006412">
    <property type="term" value="P:translation"/>
    <property type="evidence" value="ECO:0007669"/>
    <property type="project" value="TreeGrafter"/>
</dbReference>
<accession>A0A9D1IID7</accession>
<dbReference type="SUPFAM" id="SSF75420">
    <property type="entry name" value="YhbC-like, N-terminal domain"/>
    <property type="match status" value="1"/>
</dbReference>
<evidence type="ECO:0000256" key="3">
    <source>
        <dbReference type="HAMAP-Rule" id="MF_01077"/>
    </source>
</evidence>
<dbReference type="GO" id="GO:0005829">
    <property type="term" value="C:cytosol"/>
    <property type="evidence" value="ECO:0007669"/>
    <property type="project" value="TreeGrafter"/>
</dbReference>
<protein>
    <recommendedName>
        <fullName evidence="3">Ribosome maturation factor RimP</fullName>
    </recommendedName>
</protein>
<comment type="similarity">
    <text evidence="3">Belongs to the RimP family.</text>
</comment>
<comment type="function">
    <text evidence="3">Required for maturation of 30S ribosomal subunits.</text>
</comment>